<evidence type="ECO:0000313" key="1">
    <source>
        <dbReference type="EMBL" id="TYI66248.1"/>
    </source>
</evidence>
<dbReference type="Proteomes" id="UP000323597">
    <property type="component" value="Chromosome D09"/>
</dbReference>
<reference evidence="1 2" key="1">
    <citation type="submission" date="2019-07" db="EMBL/GenBank/DDBJ databases">
        <title>WGS assembly of Gossypium mustelinum.</title>
        <authorList>
            <person name="Chen Z.J."/>
            <person name="Sreedasyam A."/>
            <person name="Ando A."/>
            <person name="Song Q."/>
            <person name="De L."/>
            <person name="Hulse-Kemp A."/>
            <person name="Ding M."/>
            <person name="Ye W."/>
            <person name="Kirkbride R."/>
            <person name="Jenkins J."/>
            <person name="Plott C."/>
            <person name="Lovell J."/>
            <person name="Lin Y.-M."/>
            <person name="Vaughn R."/>
            <person name="Liu B."/>
            <person name="Li W."/>
            <person name="Simpson S."/>
            <person name="Scheffler B."/>
            <person name="Saski C."/>
            <person name="Grover C."/>
            <person name="Hu G."/>
            <person name="Conover J."/>
            <person name="Carlson J."/>
            <person name="Shu S."/>
            <person name="Boston L."/>
            <person name="Williams M."/>
            <person name="Peterson D."/>
            <person name="Mcgee K."/>
            <person name="Jones D."/>
            <person name="Wendel J."/>
            <person name="Stelly D."/>
            <person name="Grimwood J."/>
            <person name="Schmutz J."/>
        </authorList>
    </citation>
    <scope>NUCLEOTIDE SEQUENCE [LARGE SCALE GENOMIC DNA]</scope>
    <source>
        <strain evidence="1">1408120.09</strain>
    </source>
</reference>
<evidence type="ECO:0000313" key="2">
    <source>
        <dbReference type="Proteomes" id="UP000323597"/>
    </source>
</evidence>
<name>A0A5D2TPL4_GOSMU</name>
<dbReference type="AlphaFoldDB" id="A0A5D2TPL4"/>
<dbReference type="EMBL" id="CM017657">
    <property type="protein sequence ID" value="TYI66248.1"/>
    <property type="molecule type" value="Genomic_DNA"/>
</dbReference>
<keyword evidence="2" id="KW-1185">Reference proteome</keyword>
<protein>
    <submittedName>
        <fullName evidence="1">Uncharacterized protein</fullName>
    </submittedName>
</protein>
<sequence>MVHFEEINGCCRFSNQINPFSQILKNNSPLPFPKCAAAAPLLSIISDPLRSDNREMKGFSNDAATVRGGRA</sequence>
<proteinExistence type="predicted"/>
<accession>A0A5D2TPL4</accession>
<organism evidence="1 2">
    <name type="scientific">Gossypium mustelinum</name>
    <name type="common">Cotton</name>
    <name type="synonym">Gossypium caicoense</name>
    <dbReference type="NCBI Taxonomy" id="34275"/>
    <lineage>
        <taxon>Eukaryota</taxon>
        <taxon>Viridiplantae</taxon>
        <taxon>Streptophyta</taxon>
        <taxon>Embryophyta</taxon>
        <taxon>Tracheophyta</taxon>
        <taxon>Spermatophyta</taxon>
        <taxon>Magnoliopsida</taxon>
        <taxon>eudicotyledons</taxon>
        <taxon>Gunneridae</taxon>
        <taxon>Pentapetalae</taxon>
        <taxon>rosids</taxon>
        <taxon>malvids</taxon>
        <taxon>Malvales</taxon>
        <taxon>Malvaceae</taxon>
        <taxon>Malvoideae</taxon>
        <taxon>Gossypium</taxon>
    </lineage>
</organism>
<gene>
    <name evidence="1" type="ORF">E1A91_D09G210800v1</name>
</gene>